<name>A0A9Q3XBK0_9SPHN</name>
<dbReference type="GO" id="GO:0005737">
    <property type="term" value="C:cytoplasm"/>
    <property type="evidence" value="ECO:0007669"/>
    <property type="project" value="TreeGrafter"/>
</dbReference>
<accession>A0A9Q3XBK0</accession>
<dbReference type="InterPro" id="IPR012336">
    <property type="entry name" value="Thioredoxin-like_fold"/>
</dbReference>
<dbReference type="Pfam" id="PF17172">
    <property type="entry name" value="GST_N_4"/>
    <property type="match status" value="1"/>
</dbReference>
<gene>
    <name evidence="3" type="ORF">KUV31_02665</name>
</gene>
<dbReference type="PANTHER" id="PTHR12289">
    <property type="entry name" value="METAXIN RELATED"/>
    <property type="match status" value="1"/>
</dbReference>
<dbReference type="SUPFAM" id="SSF52833">
    <property type="entry name" value="Thioredoxin-like"/>
    <property type="match status" value="1"/>
</dbReference>
<dbReference type="RefSeq" id="WP_222404407.1">
    <property type="nucleotide sequence ID" value="NZ_JAHVKP010000001.1"/>
</dbReference>
<dbReference type="InterPro" id="IPR036249">
    <property type="entry name" value="Thioredoxin-like_sf"/>
</dbReference>
<dbReference type="Gene3D" id="1.20.1050.10">
    <property type="match status" value="1"/>
</dbReference>
<dbReference type="EMBL" id="JAHVKP010000001">
    <property type="protein sequence ID" value="MBY6217237.1"/>
    <property type="molecule type" value="Genomic_DNA"/>
</dbReference>
<dbReference type="InterPro" id="IPR036282">
    <property type="entry name" value="Glutathione-S-Trfase_C_sf"/>
</dbReference>
<dbReference type="InterPro" id="IPR033468">
    <property type="entry name" value="Metaxin_GST"/>
</dbReference>
<dbReference type="InterPro" id="IPR040079">
    <property type="entry name" value="Glutathione_S-Trfase"/>
</dbReference>
<evidence type="ECO:0000313" key="3">
    <source>
        <dbReference type="EMBL" id="MBY6217237.1"/>
    </source>
</evidence>
<evidence type="ECO:0000259" key="1">
    <source>
        <dbReference type="Pfam" id="PF17171"/>
    </source>
</evidence>
<dbReference type="CDD" id="cd03193">
    <property type="entry name" value="GST_C_Metaxin"/>
    <property type="match status" value="1"/>
</dbReference>
<dbReference type="Pfam" id="PF17171">
    <property type="entry name" value="GST_C_6"/>
    <property type="match status" value="1"/>
</dbReference>
<dbReference type="AlphaFoldDB" id="A0A9Q3XBK0"/>
<dbReference type="SUPFAM" id="SSF47616">
    <property type="entry name" value="GST C-terminal domain-like"/>
    <property type="match status" value="1"/>
</dbReference>
<reference evidence="3" key="1">
    <citation type="submission" date="2021-06" db="EMBL/GenBank/DDBJ databases">
        <title>50 bacteria genomes isolated from Dapeng, Shenzhen, China.</title>
        <authorList>
            <person name="Zheng W."/>
            <person name="Yu S."/>
            <person name="Huang Y."/>
        </authorList>
    </citation>
    <scope>NUCLEOTIDE SEQUENCE</scope>
    <source>
        <strain evidence="3">DP4N28-2</strain>
    </source>
</reference>
<dbReference type="SFLD" id="SFLDG01200">
    <property type="entry name" value="SUF1.1"/>
    <property type="match status" value="1"/>
</dbReference>
<protein>
    <submittedName>
        <fullName evidence="3">Glutathione S-transferase family protein</fullName>
    </submittedName>
</protein>
<evidence type="ECO:0000313" key="4">
    <source>
        <dbReference type="Proteomes" id="UP000824927"/>
    </source>
</evidence>
<sequence length="239" mass="26928">MSLVQAYHLPGRWGLVTVSPFCLKLDALLRMTGIEHESITAATPFAGPKRKAPWIVYKGRTIGDSALIIDFLKQEFDKDPDAHLSQHQRGIGTAVQRLIEENLYWAMVYDRWRRDENWPILKGSVLGDIPAPVRTLLAPYARRSVKKQLEGHGMGLHAPEEIEAIARKDIDALAALLGDQDWFFGDEPTLTDATVYSLLANIVWVPFSSPMKAMIEGHANLGHWLERFRSRVYSEAVPT</sequence>
<organism evidence="3 4">
    <name type="scientific">Qipengyuania aquimaris</name>
    <dbReference type="NCBI Taxonomy" id="255984"/>
    <lineage>
        <taxon>Bacteria</taxon>
        <taxon>Pseudomonadati</taxon>
        <taxon>Pseudomonadota</taxon>
        <taxon>Alphaproteobacteria</taxon>
        <taxon>Sphingomonadales</taxon>
        <taxon>Erythrobacteraceae</taxon>
        <taxon>Qipengyuania</taxon>
    </lineage>
</organism>
<feature type="domain" description="Thioredoxin-like fold" evidence="2">
    <location>
        <begin position="20"/>
        <end position="117"/>
    </location>
</feature>
<dbReference type="InterPro" id="IPR050931">
    <property type="entry name" value="Mito_Protein_Transport_Metaxin"/>
</dbReference>
<proteinExistence type="predicted"/>
<evidence type="ECO:0000259" key="2">
    <source>
        <dbReference type="Pfam" id="PF17172"/>
    </source>
</evidence>
<dbReference type="Proteomes" id="UP000824927">
    <property type="component" value="Unassembled WGS sequence"/>
</dbReference>
<dbReference type="SFLD" id="SFLDG01180">
    <property type="entry name" value="SUF1"/>
    <property type="match status" value="1"/>
</dbReference>
<dbReference type="SFLD" id="SFLDS00019">
    <property type="entry name" value="Glutathione_Transferase_(cytos"/>
    <property type="match status" value="1"/>
</dbReference>
<dbReference type="PANTHER" id="PTHR12289:SF41">
    <property type="entry name" value="FAILED AXON CONNECTIONS-RELATED"/>
    <property type="match status" value="1"/>
</dbReference>
<comment type="caution">
    <text evidence="3">The sequence shown here is derived from an EMBL/GenBank/DDBJ whole genome shotgun (WGS) entry which is preliminary data.</text>
</comment>
<dbReference type="InterPro" id="IPR026928">
    <property type="entry name" value="FAX/IsoI-like"/>
</dbReference>
<feature type="domain" description="Metaxin glutathione S-transferase" evidence="1">
    <location>
        <begin position="166"/>
        <end position="227"/>
    </location>
</feature>